<feature type="domain" description="Major facilitator superfamily (MFS) profile" evidence="7">
    <location>
        <begin position="74"/>
        <end position="526"/>
    </location>
</feature>
<keyword evidence="9" id="KW-1185">Reference proteome</keyword>
<feature type="transmembrane region" description="Helical" evidence="6">
    <location>
        <begin position="73"/>
        <end position="94"/>
    </location>
</feature>
<feature type="transmembrane region" description="Helical" evidence="6">
    <location>
        <begin position="459"/>
        <end position="482"/>
    </location>
</feature>
<reference evidence="8 9" key="1">
    <citation type="submission" date="2020-03" db="EMBL/GenBank/DDBJ databases">
        <title>Draft Genome Sequence of Cudoniella acicularis.</title>
        <authorList>
            <person name="Buettner E."/>
            <person name="Kellner H."/>
        </authorList>
    </citation>
    <scope>NUCLEOTIDE SEQUENCE [LARGE SCALE GENOMIC DNA]</scope>
    <source>
        <strain evidence="8 9">DSM 108380</strain>
    </source>
</reference>
<evidence type="ECO:0000259" key="7">
    <source>
        <dbReference type="PROSITE" id="PS50850"/>
    </source>
</evidence>
<feature type="transmembrane region" description="Helical" evidence="6">
    <location>
        <begin position="267"/>
        <end position="285"/>
    </location>
</feature>
<feature type="transmembrane region" description="Helical" evidence="6">
    <location>
        <begin position="202"/>
        <end position="221"/>
    </location>
</feature>
<protein>
    <recommendedName>
        <fullName evidence="7">Major facilitator superfamily (MFS) profile domain-containing protein</fullName>
    </recommendedName>
</protein>
<sequence>MARTTNDHRLYYDPETYRSTSHRNLYSSLSSGTTLRSLGTRALDVEVAMAHALMASDPNERPKHFRNNFEEGIFVFTVMMATAATTFLQGAVVINTEMIGKSLGMTAAQVTWIAAAIGLASGSFMLLFGKTADLFGRKTQLLAGMAFLALFSLITAFAPNAMAMDVLCGFLGLGTAIISPPAIGTLFASYPEGSRRNKAAGALGAGNPIGFILGSISSGIATRIFSWRASFIVISIFFFGMTIAAFWTMPSIPRSGSTRRIVREFDYIGTALIILGVALSSAALTQGPELGWASPKVISALLLGLLCIFAFTVWENFFPQPLLDPIVWKNTNYTLCVLCVMLGYMSFVTNQFWIPLYMQEVQHLAPLHIAVRMLPQALAGLVWSYLAPILMQKLSGRIIMAIGGFAYLAGAILLYFIRPETSYWKLLFPAMVFTVIGADFQFVVSNLYVTKQMPEQSSLAAGVIQTAYRLSVSIGLAITSAVYGTVRNGPKGMANPTLPFERAYLCGIFFAAASILFIPFMELEGKGRTPTPSIHSSVRESEILDSPRPGGEYSDRPSSDHAHSLGSKASRSTFRSAATYGSEDSYLPRWSWEDDRYWPPDAQKYNGYGGSCPEVVYEVCAKCLEERRVILPVKNPVVHGAAGWI</sequence>
<feature type="transmembrane region" description="Helical" evidence="6">
    <location>
        <begin position="366"/>
        <end position="386"/>
    </location>
</feature>
<comment type="caution">
    <text evidence="8">The sequence shown here is derived from an EMBL/GenBank/DDBJ whole genome shotgun (WGS) entry which is preliminary data.</text>
</comment>
<evidence type="ECO:0000313" key="9">
    <source>
        <dbReference type="Proteomes" id="UP000566819"/>
    </source>
</evidence>
<dbReference type="InterPro" id="IPR011701">
    <property type="entry name" value="MFS"/>
</dbReference>
<comment type="subcellular location">
    <subcellularLocation>
        <location evidence="1">Membrane</location>
        <topology evidence="1">Multi-pass membrane protein</topology>
    </subcellularLocation>
</comment>
<dbReference type="PROSITE" id="PS50850">
    <property type="entry name" value="MFS"/>
    <property type="match status" value="1"/>
</dbReference>
<feature type="transmembrane region" description="Helical" evidence="6">
    <location>
        <begin position="297"/>
        <end position="314"/>
    </location>
</feature>
<keyword evidence="2 6" id="KW-0812">Transmembrane</keyword>
<name>A0A8H4RTN9_9HELO</name>
<dbReference type="PANTHER" id="PTHR42718">
    <property type="entry name" value="MAJOR FACILITATOR SUPERFAMILY MULTIDRUG TRANSPORTER MFSC"/>
    <property type="match status" value="1"/>
</dbReference>
<feature type="transmembrane region" description="Helical" evidence="6">
    <location>
        <begin position="141"/>
        <end position="158"/>
    </location>
</feature>
<feature type="transmembrane region" description="Helical" evidence="6">
    <location>
        <begin position="106"/>
        <end position="129"/>
    </location>
</feature>
<dbReference type="PANTHER" id="PTHR42718:SF23">
    <property type="entry name" value="MAJOR FACILITATOR SUPERFAMILY (MFS) PROFILE DOMAIN-CONTAINING PROTEIN"/>
    <property type="match status" value="1"/>
</dbReference>
<dbReference type="Proteomes" id="UP000566819">
    <property type="component" value="Unassembled WGS sequence"/>
</dbReference>
<organism evidence="8 9">
    <name type="scientific">Cudoniella acicularis</name>
    <dbReference type="NCBI Taxonomy" id="354080"/>
    <lineage>
        <taxon>Eukaryota</taxon>
        <taxon>Fungi</taxon>
        <taxon>Dikarya</taxon>
        <taxon>Ascomycota</taxon>
        <taxon>Pezizomycotina</taxon>
        <taxon>Leotiomycetes</taxon>
        <taxon>Helotiales</taxon>
        <taxon>Tricladiaceae</taxon>
        <taxon>Cudoniella</taxon>
    </lineage>
</organism>
<feature type="transmembrane region" description="Helical" evidence="6">
    <location>
        <begin position="335"/>
        <end position="354"/>
    </location>
</feature>
<evidence type="ECO:0000256" key="3">
    <source>
        <dbReference type="ARBA" id="ARBA00022989"/>
    </source>
</evidence>
<feature type="transmembrane region" description="Helical" evidence="6">
    <location>
        <begin position="423"/>
        <end position="447"/>
    </location>
</feature>
<dbReference type="Gene3D" id="1.20.1250.20">
    <property type="entry name" value="MFS general substrate transporter like domains"/>
    <property type="match status" value="1"/>
</dbReference>
<dbReference type="Pfam" id="PF07690">
    <property type="entry name" value="MFS_1"/>
    <property type="match status" value="1"/>
</dbReference>
<evidence type="ECO:0000313" key="8">
    <source>
        <dbReference type="EMBL" id="KAF4635779.1"/>
    </source>
</evidence>
<dbReference type="GO" id="GO:0016020">
    <property type="term" value="C:membrane"/>
    <property type="evidence" value="ECO:0007669"/>
    <property type="project" value="UniProtKB-SubCell"/>
</dbReference>
<dbReference type="InterPro" id="IPR020846">
    <property type="entry name" value="MFS_dom"/>
</dbReference>
<feature type="transmembrane region" description="Helical" evidence="6">
    <location>
        <begin position="170"/>
        <end position="190"/>
    </location>
</feature>
<dbReference type="Gene3D" id="1.20.1720.10">
    <property type="entry name" value="Multidrug resistance protein D"/>
    <property type="match status" value="1"/>
</dbReference>
<keyword evidence="4 6" id="KW-0472">Membrane</keyword>
<gene>
    <name evidence="8" type="ORF">G7Y89_g2328</name>
</gene>
<dbReference type="AlphaFoldDB" id="A0A8H4RTN9"/>
<feature type="compositionally biased region" description="Basic and acidic residues" evidence="5">
    <location>
        <begin position="553"/>
        <end position="563"/>
    </location>
</feature>
<accession>A0A8H4RTN9</accession>
<dbReference type="InterPro" id="IPR036259">
    <property type="entry name" value="MFS_trans_sf"/>
</dbReference>
<feature type="transmembrane region" description="Helical" evidence="6">
    <location>
        <begin position="502"/>
        <end position="521"/>
    </location>
</feature>
<evidence type="ECO:0000256" key="1">
    <source>
        <dbReference type="ARBA" id="ARBA00004141"/>
    </source>
</evidence>
<evidence type="ECO:0000256" key="6">
    <source>
        <dbReference type="SAM" id="Phobius"/>
    </source>
</evidence>
<proteinExistence type="predicted"/>
<feature type="region of interest" description="Disordered" evidence="5">
    <location>
        <begin position="529"/>
        <end position="570"/>
    </location>
</feature>
<evidence type="ECO:0000256" key="5">
    <source>
        <dbReference type="SAM" id="MobiDB-lite"/>
    </source>
</evidence>
<dbReference type="GO" id="GO:0022857">
    <property type="term" value="F:transmembrane transporter activity"/>
    <property type="evidence" value="ECO:0007669"/>
    <property type="project" value="InterPro"/>
</dbReference>
<dbReference type="OrthoDB" id="2985014at2759"/>
<feature type="transmembrane region" description="Helical" evidence="6">
    <location>
        <begin position="227"/>
        <end position="247"/>
    </location>
</feature>
<feature type="transmembrane region" description="Helical" evidence="6">
    <location>
        <begin position="398"/>
        <end position="417"/>
    </location>
</feature>
<evidence type="ECO:0000256" key="2">
    <source>
        <dbReference type="ARBA" id="ARBA00022692"/>
    </source>
</evidence>
<evidence type="ECO:0000256" key="4">
    <source>
        <dbReference type="ARBA" id="ARBA00023136"/>
    </source>
</evidence>
<dbReference type="SUPFAM" id="SSF103473">
    <property type="entry name" value="MFS general substrate transporter"/>
    <property type="match status" value="1"/>
</dbReference>
<keyword evidence="3 6" id="KW-1133">Transmembrane helix</keyword>
<dbReference type="EMBL" id="JAAMPI010000100">
    <property type="protein sequence ID" value="KAF4635779.1"/>
    <property type="molecule type" value="Genomic_DNA"/>
</dbReference>